<feature type="compositionally biased region" description="Basic and acidic residues" evidence="1">
    <location>
        <begin position="224"/>
        <end position="235"/>
    </location>
</feature>
<evidence type="ECO:0000256" key="1">
    <source>
        <dbReference type="SAM" id="MobiDB-lite"/>
    </source>
</evidence>
<feature type="compositionally biased region" description="Low complexity" evidence="1">
    <location>
        <begin position="1"/>
        <end position="17"/>
    </location>
</feature>
<reference evidence="2" key="1">
    <citation type="submission" date="2022-10" db="EMBL/GenBank/DDBJ databases">
        <title>Tapping the CABI collections for fungal endophytes: first genome assemblies for Collariella, Neodidymelliopsis, Ascochyta clinopodiicola, Didymella pomorum, Didymosphaeria variabile, Neocosmospora piperis and Neocucurbitaria cava.</title>
        <authorList>
            <person name="Hill R."/>
        </authorList>
    </citation>
    <scope>NUCLEOTIDE SEQUENCE</scope>
    <source>
        <strain evidence="2">IMI 356814</strain>
    </source>
</reference>
<comment type="caution">
    <text evidence="2">The sequence shown here is derived from an EMBL/GenBank/DDBJ whole genome shotgun (WGS) entry which is preliminary data.</text>
</comment>
<evidence type="ECO:0000313" key="2">
    <source>
        <dbReference type="EMBL" id="KAJ4376264.1"/>
    </source>
</evidence>
<sequence length="320" mass="33249">METISNIASTATSTVSNLIYGDQTKNNETANNETGGKEPISGEEGKGTATEPFDKGNAGQPSFISTCCLDSTDRISATPLDTTADRKTFLDYANTETSSKEPVSGQEGKDTTTSGSEEFLKLNPELGEPSHEEGAPKIHTNTADTTYTGMPIVPLNPDVASSGTETKSTGTTEKTGVTDKLWKETALDDISRSGAPGAGPTAPSSETYQGSATPLKAPNATETDAIKESKGRAEQSLDGTVSPKTTTSTGGAVGESKSTWTQKAGHLLSRADGVAGLVGEKPTHKSEPTVGSPTSDEKSSKMSGLKNKLKDKLHISSKDK</sequence>
<feature type="compositionally biased region" description="Polar residues" evidence="1">
    <location>
        <begin position="202"/>
        <end position="212"/>
    </location>
</feature>
<dbReference type="EMBL" id="JAPEUY010000002">
    <property type="protein sequence ID" value="KAJ4376264.1"/>
    <property type="molecule type" value="Genomic_DNA"/>
</dbReference>
<feature type="region of interest" description="Disordered" evidence="1">
    <location>
        <begin position="1"/>
        <end position="63"/>
    </location>
</feature>
<feature type="region of interest" description="Disordered" evidence="1">
    <location>
        <begin position="94"/>
        <end position="320"/>
    </location>
</feature>
<dbReference type="AlphaFoldDB" id="A0A9W8YG95"/>
<accession>A0A9W8YG95</accession>
<gene>
    <name evidence="2" type="ORF">N0V83_001547</name>
</gene>
<feature type="compositionally biased region" description="Basic and acidic residues" evidence="1">
    <location>
        <begin position="308"/>
        <end position="320"/>
    </location>
</feature>
<evidence type="ECO:0000313" key="3">
    <source>
        <dbReference type="Proteomes" id="UP001140560"/>
    </source>
</evidence>
<proteinExistence type="predicted"/>
<keyword evidence="3" id="KW-1185">Reference proteome</keyword>
<name>A0A9W8YG95_9PLEO</name>
<feature type="compositionally biased region" description="Low complexity" evidence="1">
    <location>
        <begin position="161"/>
        <end position="175"/>
    </location>
</feature>
<dbReference type="Proteomes" id="UP001140560">
    <property type="component" value="Unassembled WGS sequence"/>
</dbReference>
<feature type="compositionally biased region" description="Polar residues" evidence="1">
    <location>
        <begin position="237"/>
        <end position="262"/>
    </location>
</feature>
<feature type="compositionally biased region" description="Polar residues" evidence="1">
    <location>
        <begin position="139"/>
        <end position="148"/>
    </location>
</feature>
<organism evidence="2 3">
    <name type="scientific">Neocucurbitaria cava</name>
    <dbReference type="NCBI Taxonomy" id="798079"/>
    <lineage>
        <taxon>Eukaryota</taxon>
        <taxon>Fungi</taxon>
        <taxon>Dikarya</taxon>
        <taxon>Ascomycota</taxon>
        <taxon>Pezizomycotina</taxon>
        <taxon>Dothideomycetes</taxon>
        <taxon>Pleosporomycetidae</taxon>
        <taxon>Pleosporales</taxon>
        <taxon>Pleosporineae</taxon>
        <taxon>Cucurbitariaceae</taxon>
        <taxon>Neocucurbitaria</taxon>
    </lineage>
</organism>
<feature type="compositionally biased region" description="Polar residues" evidence="1">
    <location>
        <begin position="23"/>
        <end position="34"/>
    </location>
</feature>
<dbReference type="OrthoDB" id="5388207at2759"/>
<protein>
    <submittedName>
        <fullName evidence="2">Uncharacterized protein</fullName>
    </submittedName>
</protein>
<feature type="compositionally biased region" description="Basic and acidic residues" evidence="1">
    <location>
        <begin position="176"/>
        <end position="191"/>
    </location>
</feature>